<sequence length="320" mass="38052">MNENKTGRMDTQKVNSQKPNKTVLKPNVEWKMNYEKYLKMTRKEHMNWLAQPKEVRLKPWPDPELIRELPIKIEHHTLYGKVPSRIEYLARPKVYKPRPEPPEIIPTINGYSKKRMEELAKPKSLVGHIHARCMDTEEKEIIYFNPNRYHSKMTPSEAKKFHEEWTEKNSKPKLRIINVPERDERRLSLKQAKKLTERLTKVSDAKKELMAQEPYVPRREPRPPGKHIVPMNLPWIDRLSKPRQLMPETILDMEYDPYLIKKSTLRAKPSKRIIELAQPKVVNTKGQLQFKENPYAVNPRALVYKATKRIKRLAQPRIRN</sequence>
<dbReference type="InterPro" id="IPR042401">
    <property type="entry name" value="SPMAP2-like"/>
</dbReference>
<keyword evidence="1" id="KW-0677">Repeat</keyword>
<dbReference type="PANTHER" id="PTHR15901">
    <property type="entry name" value="TESTICULAR HAPLOID EXPRESSED GENE PROTEIN"/>
    <property type="match status" value="1"/>
</dbReference>
<accession>A0A2S2PZN3</accession>
<dbReference type="RefSeq" id="XP_025423182.1">
    <property type="nucleotide sequence ID" value="XM_025567397.1"/>
</dbReference>
<dbReference type="AlphaFoldDB" id="A0A2S2PZN3"/>
<feature type="compositionally biased region" description="Basic and acidic residues" evidence="2">
    <location>
        <begin position="1"/>
        <end position="11"/>
    </location>
</feature>
<evidence type="ECO:0000256" key="1">
    <source>
        <dbReference type="ARBA" id="ARBA00022737"/>
    </source>
</evidence>
<dbReference type="Proteomes" id="UP000694846">
    <property type="component" value="Unplaced"/>
</dbReference>
<evidence type="ECO:0000313" key="3">
    <source>
        <dbReference type="EMBL" id="MBY70977.1"/>
    </source>
</evidence>
<reference evidence="3" key="1">
    <citation type="submission" date="2018-04" db="EMBL/GenBank/DDBJ databases">
        <title>Transcriptome assembly of Sipha flava.</title>
        <authorList>
            <person name="Scully E.D."/>
            <person name="Geib S.M."/>
            <person name="Palmer N.A."/>
            <person name="Koch K."/>
            <person name="Bradshaw J."/>
            <person name="Heng-Moss T."/>
            <person name="Sarath G."/>
        </authorList>
    </citation>
    <scope>NUCLEOTIDE SEQUENCE</scope>
</reference>
<dbReference type="SMART" id="SM00705">
    <property type="entry name" value="THEG"/>
    <property type="match status" value="4"/>
</dbReference>
<organism evidence="3">
    <name type="scientific">Sipha flava</name>
    <name type="common">yellow sugarcane aphid</name>
    <dbReference type="NCBI Taxonomy" id="143950"/>
    <lineage>
        <taxon>Eukaryota</taxon>
        <taxon>Metazoa</taxon>
        <taxon>Ecdysozoa</taxon>
        <taxon>Arthropoda</taxon>
        <taxon>Hexapoda</taxon>
        <taxon>Insecta</taxon>
        <taxon>Pterygota</taxon>
        <taxon>Neoptera</taxon>
        <taxon>Paraneoptera</taxon>
        <taxon>Hemiptera</taxon>
        <taxon>Sternorrhyncha</taxon>
        <taxon>Aphidomorpha</taxon>
        <taxon>Aphidoidea</taxon>
        <taxon>Aphididae</taxon>
        <taxon>Sipha</taxon>
    </lineage>
</organism>
<keyword evidence="4" id="KW-1185">Reference proteome</keyword>
<gene>
    <name evidence="5" type="primary">LOC112692660</name>
    <name evidence="3" type="ORF">g.157365</name>
</gene>
<reference evidence="5" key="2">
    <citation type="submission" date="2025-04" db="UniProtKB">
        <authorList>
            <consortium name="RefSeq"/>
        </authorList>
    </citation>
    <scope>IDENTIFICATION</scope>
    <source>
        <tissue evidence="5">Whole body</tissue>
    </source>
</reference>
<name>A0A2S2PZN3_9HEMI</name>
<evidence type="ECO:0000313" key="4">
    <source>
        <dbReference type="Proteomes" id="UP000694846"/>
    </source>
</evidence>
<dbReference type="OrthoDB" id="25466at2759"/>
<protein>
    <submittedName>
        <fullName evidence="5">Uncharacterized protein LOC112692660</fullName>
    </submittedName>
</protein>
<dbReference type="GeneID" id="112692660"/>
<dbReference type="EMBL" id="GGMS01001774">
    <property type="protein sequence ID" value="MBY70977.1"/>
    <property type="molecule type" value="Transcribed_RNA"/>
</dbReference>
<proteinExistence type="predicted"/>
<feature type="region of interest" description="Disordered" evidence="2">
    <location>
        <begin position="1"/>
        <end position="24"/>
    </location>
</feature>
<dbReference type="Pfam" id="PF14912">
    <property type="entry name" value="THEG"/>
    <property type="match status" value="4"/>
</dbReference>
<evidence type="ECO:0000256" key="2">
    <source>
        <dbReference type="SAM" id="MobiDB-lite"/>
    </source>
</evidence>
<dbReference type="InterPro" id="IPR006623">
    <property type="entry name" value="THEG"/>
</dbReference>
<evidence type="ECO:0000313" key="5">
    <source>
        <dbReference type="RefSeq" id="XP_025423182.1"/>
    </source>
</evidence>
<dbReference type="PANTHER" id="PTHR15901:SF16">
    <property type="entry name" value="TESTICULAR HAPLOID EXPRESSED GENE PROTEIN"/>
    <property type="match status" value="1"/>
</dbReference>